<keyword evidence="3" id="KW-1185">Reference proteome</keyword>
<name>A0A0E3BX74_9BURK</name>
<accession>A0A0E3BX74</accession>
<proteinExistence type="predicted"/>
<protein>
    <submittedName>
        <fullName evidence="1">Uncharacterized protein</fullName>
    </submittedName>
</protein>
<sequence length="37" mass="4107">MVGRMAMNFQLRIITIAIAPTDCCEMNGLLSYVPEFG</sequence>
<evidence type="ECO:0000313" key="3">
    <source>
        <dbReference type="Proteomes" id="UP000029549"/>
    </source>
</evidence>
<dbReference type="EMBL" id="AWTN01000116">
    <property type="protein sequence ID" value="KGG85920.1"/>
    <property type="molecule type" value="Genomic_DNA"/>
</dbReference>
<dbReference type="Proteomes" id="UP000029549">
    <property type="component" value="Unassembled WGS sequence"/>
</dbReference>
<gene>
    <name evidence="1" type="ORF">P245_21905</name>
    <name evidence="2" type="ORF">P608_26290</name>
</gene>
<evidence type="ECO:0000313" key="1">
    <source>
        <dbReference type="EMBL" id="KGG85920.1"/>
    </source>
</evidence>
<evidence type="ECO:0000313" key="2">
    <source>
        <dbReference type="EMBL" id="KGH02862.1"/>
    </source>
</evidence>
<dbReference type="Proteomes" id="UP000029567">
    <property type="component" value="Unassembled WGS sequence"/>
</dbReference>
<organism evidence="1 4">
    <name type="scientific">Comamonas thiooxydans</name>
    <dbReference type="NCBI Taxonomy" id="363952"/>
    <lineage>
        <taxon>Bacteria</taxon>
        <taxon>Pseudomonadati</taxon>
        <taxon>Pseudomonadota</taxon>
        <taxon>Betaproteobacteria</taxon>
        <taxon>Burkholderiales</taxon>
        <taxon>Comamonadaceae</taxon>
        <taxon>Comamonas</taxon>
    </lineage>
</organism>
<reference evidence="3 4" key="1">
    <citation type="submission" date="2013-09" db="EMBL/GenBank/DDBJ databases">
        <title>High correlation between genotypes and phenotypes of environmental bacteria Comamonas testosteroni strains.</title>
        <authorList>
            <person name="Liu L."/>
            <person name="Zhu W."/>
            <person name="Xia X."/>
            <person name="Xu B."/>
            <person name="Luo M."/>
            <person name="Wang G."/>
        </authorList>
    </citation>
    <scope>NUCLEOTIDE SEQUENCE [LARGE SCALE GENOMIC DNA]</scope>
    <source>
        <strain evidence="2 3">DF2</strain>
        <strain evidence="1 4">JL14</strain>
    </source>
</reference>
<comment type="caution">
    <text evidence="1">The sequence shown here is derived from an EMBL/GenBank/DDBJ whole genome shotgun (WGS) entry which is preliminary data.</text>
</comment>
<dbReference type="AlphaFoldDB" id="A0A0E3BX74"/>
<evidence type="ECO:0000313" key="4">
    <source>
        <dbReference type="Proteomes" id="UP000029567"/>
    </source>
</evidence>
<dbReference type="EMBL" id="AWTP01000176">
    <property type="protein sequence ID" value="KGH02862.1"/>
    <property type="molecule type" value="Genomic_DNA"/>
</dbReference>